<reference evidence="1 2" key="1">
    <citation type="submission" date="2018-08" db="EMBL/GenBank/DDBJ databases">
        <title>Recombination of ecologically and evolutionarily significant loci maintains genetic cohesion in the Pseudomonas syringae species complex.</title>
        <authorList>
            <person name="Dillon M."/>
            <person name="Thakur S."/>
            <person name="Almeida R.N.D."/>
            <person name="Weir B.S."/>
            <person name="Guttman D.S."/>
        </authorList>
    </citation>
    <scope>NUCLEOTIDE SEQUENCE [LARGE SCALE GENOMIC DNA]</scope>
    <source>
        <strain evidence="1 2">ICMP 2788</strain>
    </source>
</reference>
<proteinExistence type="predicted"/>
<dbReference type="SUPFAM" id="SSF52540">
    <property type="entry name" value="P-loop containing nucleoside triphosphate hydrolases"/>
    <property type="match status" value="1"/>
</dbReference>
<gene>
    <name evidence="1" type="ORF">ALQ44_01169</name>
</gene>
<organism evidence="1 2">
    <name type="scientific">Pseudomonas syringae pv. pisi</name>
    <dbReference type="NCBI Taxonomy" id="59510"/>
    <lineage>
        <taxon>Bacteria</taxon>
        <taxon>Pseudomonadati</taxon>
        <taxon>Pseudomonadota</taxon>
        <taxon>Gammaproteobacteria</taxon>
        <taxon>Pseudomonadales</taxon>
        <taxon>Pseudomonadaceae</taxon>
        <taxon>Pseudomonas</taxon>
        <taxon>Pseudomonas syringae</taxon>
    </lineage>
</organism>
<name>A0A3M3CH23_PSESJ</name>
<dbReference type="Proteomes" id="UP000276886">
    <property type="component" value="Unassembled WGS sequence"/>
</dbReference>
<sequence length="59" mass="6378">MYITSLLSTKGGVGKTTLAANIGGCLRTRSLWASSGTRFKDGWLRTYTPLARSVNRQAS</sequence>
<comment type="caution">
    <text evidence="1">The sequence shown here is derived from an EMBL/GenBank/DDBJ whole genome shotgun (WGS) entry which is preliminary data.</text>
</comment>
<dbReference type="Gene3D" id="3.40.50.300">
    <property type="entry name" value="P-loop containing nucleotide triphosphate hydrolases"/>
    <property type="match status" value="1"/>
</dbReference>
<dbReference type="AlphaFoldDB" id="A0A3M3CH23"/>
<accession>A0A3M3CH23</accession>
<dbReference type="EMBL" id="RBPQ01000229">
    <property type="protein sequence ID" value="RMO23216.1"/>
    <property type="molecule type" value="Genomic_DNA"/>
</dbReference>
<protein>
    <recommendedName>
        <fullName evidence="3">ParA family protein</fullName>
    </recommendedName>
</protein>
<evidence type="ECO:0000313" key="2">
    <source>
        <dbReference type="Proteomes" id="UP000276886"/>
    </source>
</evidence>
<dbReference type="InterPro" id="IPR027417">
    <property type="entry name" value="P-loop_NTPase"/>
</dbReference>
<evidence type="ECO:0008006" key="3">
    <source>
        <dbReference type="Google" id="ProtNLM"/>
    </source>
</evidence>
<evidence type="ECO:0000313" key="1">
    <source>
        <dbReference type="EMBL" id="RMO23216.1"/>
    </source>
</evidence>